<dbReference type="OMA" id="YWSCDAI"/>
<dbReference type="Proteomes" id="UP000266841">
    <property type="component" value="Unassembled WGS sequence"/>
</dbReference>
<dbReference type="AlphaFoldDB" id="K0TDV4"/>
<evidence type="ECO:0000256" key="1">
    <source>
        <dbReference type="SAM" id="MobiDB-lite"/>
    </source>
</evidence>
<name>K0TDV4_THAOC</name>
<feature type="compositionally biased region" description="Basic and acidic residues" evidence="1">
    <location>
        <begin position="388"/>
        <end position="404"/>
    </location>
</feature>
<feature type="compositionally biased region" description="Acidic residues" evidence="1">
    <location>
        <begin position="405"/>
        <end position="438"/>
    </location>
</feature>
<reference evidence="2 3" key="1">
    <citation type="journal article" date="2012" name="Genome Biol.">
        <title>Genome and low-iron response of an oceanic diatom adapted to chronic iron limitation.</title>
        <authorList>
            <person name="Lommer M."/>
            <person name="Specht M."/>
            <person name="Roy A.S."/>
            <person name="Kraemer L."/>
            <person name="Andreson R."/>
            <person name="Gutowska M.A."/>
            <person name="Wolf J."/>
            <person name="Bergner S.V."/>
            <person name="Schilhabel M.B."/>
            <person name="Klostermeier U.C."/>
            <person name="Beiko R.G."/>
            <person name="Rosenstiel P."/>
            <person name="Hippler M."/>
            <person name="Laroche J."/>
        </authorList>
    </citation>
    <scope>NUCLEOTIDE SEQUENCE [LARGE SCALE GENOMIC DNA]</scope>
    <source>
        <strain evidence="2 3">CCMP1005</strain>
    </source>
</reference>
<dbReference type="EMBL" id="AGNL01002834">
    <property type="protein sequence ID" value="EJK75610.1"/>
    <property type="molecule type" value="Genomic_DNA"/>
</dbReference>
<evidence type="ECO:0000313" key="3">
    <source>
        <dbReference type="Proteomes" id="UP000266841"/>
    </source>
</evidence>
<feature type="compositionally biased region" description="Gly residues" evidence="1">
    <location>
        <begin position="1"/>
        <end position="14"/>
    </location>
</feature>
<comment type="caution">
    <text evidence="2">The sequence shown here is derived from an EMBL/GenBank/DDBJ whole genome shotgun (WGS) entry which is preliminary data.</text>
</comment>
<feature type="compositionally biased region" description="Basic and acidic residues" evidence="1">
    <location>
        <begin position="500"/>
        <end position="514"/>
    </location>
</feature>
<sequence length="527" mass="59172">GRAGGVPRGPGRGSPGRQPAVRRVRPGRLDTEHAGGYVNPNARIGLDPSGRYRGVFVRTVEEGGTEGGIPEGEMLCSIPWELLITQKNYGKYEYWSCDAIHELYEQFKLGSESRYAPYVNYLLHQPTGRLVDEWSDAGKAFLNEMLGHDGVEPNDGLPPQSRQMSFEDVYLGECRGEGHAAGAPGVPPVHEQRRGQPHGALLRHAQPLERSGGDKHDPHQARQDRRAVRHEGHEGHTAGTADRDKLQQVQSMLARCEGWKFRMNVGTDDRPEWDLLYMCLRKDDEGTLEVTFGDNYTPPKSRRDEMPLADNVRWLSYHVDRLVRLGERMEKDAELRSSMPSYEWETIGTYRRAVLTAMSAAILASDVVDYWDYDEDEKWMDDENWEGERMEKRKGGPPHRIREEGEMESSGDYDDSNDDSDDSNDDSNDDAGEDDGEASEPTVCNHKEKRGTRSSLAVQNIPERDTTTKTHMTQELMANVRLGGAERPARVADVVSAEEGPVRKPVEKFPRADESSQGGSKSVRADR</sequence>
<feature type="region of interest" description="Disordered" evidence="1">
    <location>
        <begin position="177"/>
        <end position="246"/>
    </location>
</feature>
<feature type="compositionally biased region" description="Basic and acidic residues" evidence="1">
    <location>
        <begin position="211"/>
        <end position="246"/>
    </location>
</feature>
<gene>
    <name evidence="2" type="ORF">THAOC_02661</name>
</gene>
<proteinExistence type="predicted"/>
<keyword evidence="3" id="KW-1185">Reference proteome</keyword>
<feature type="region of interest" description="Disordered" evidence="1">
    <location>
        <begin position="388"/>
        <end position="473"/>
    </location>
</feature>
<feature type="region of interest" description="Disordered" evidence="1">
    <location>
        <begin position="1"/>
        <end position="36"/>
    </location>
</feature>
<evidence type="ECO:0000313" key="2">
    <source>
        <dbReference type="EMBL" id="EJK75610.1"/>
    </source>
</evidence>
<protein>
    <submittedName>
        <fullName evidence="2">Uncharacterized protein</fullName>
    </submittedName>
</protein>
<feature type="region of interest" description="Disordered" evidence="1">
    <location>
        <begin position="493"/>
        <end position="527"/>
    </location>
</feature>
<accession>K0TDV4</accession>
<feature type="non-terminal residue" evidence="2">
    <location>
        <position position="1"/>
    </location>
</feature>
<organism evidence="2 3">
    <name type="scientific">Thalassiosira oceanica</name>
    <name type="common">Marine diatom</name>
    <dbReference type="NCBI Taxonomy" id="159749"/>
    <lineage>
        <taxon>Eukaryota</taxon>
        <taxon>Sar</taxon>
        <taxon>Stramenopiles</taxon>
        <taxon>Ochrophyta</taxon>
        <taxon>Bacillariophyta</taxon>
        <taxon>Coscinodiscophyceae</taxon>
        <taxon>Thalassiosirophycidae</taxon>
        <taxon>Thalassiosirales</taxon>
        <taxon>Thalassiosiraceae</taxon>
        <taxon>Thalassiosira</taxon>
    </lineage>
</organism>